<dbReference type="Pfam" id="PF01202">
    <property type="entry name" value="SKI"/>
    <property type="match status" value="1"/>
</dbReference>
<dbReference type="Proteomes" id="UP000500791">
    <property type="component" value="Chromosome"/>
</dbReference>
<keyword evidence="5 10" id="KW-0547">Nucleotide-binding</keyword>
<evidence type="ECO:0000256" key="7">
    <source>
        <dbReference type="ARBA" id="ARBA00022840"/>
    </source>
</evidence>
<dbReference type="InterPro" id="IPR006001">
    <property type="entry name" value="Therm_gnt_kin"/>
</dbReference>
<dbReference type="GO" id="GO:0019521">
    <property type="term" value="P:D-gluconate metabolic process"/>
    <property type="evidence" value="ECO:0007669"/>
    <property type="project" value="UniProtKB-KW"/>
</dbReference>
<sequence length="159" mass="16800">MGVSGCGKSSIGAAVARALGGTFIDGDALHPASNIAKMARGEPLNDADRAPWLIEVGKALARHDETTLIACSALKKQYRDAIAQAAGKHVTYLFLDGSPEVIAKRLTKREGHFMPAALLASQFETLQPPTPPEDAITVDIDQPFDAVVQDLLAGIHETS</sequence>
<dbReference type="EC" id="2.7.1.12" evidence="3 10"/>
<protein>
    <recommendedName>
        <fullName evidence="3 10">Gluconokinase</fullName>
        <ecNumber evidence="3 10">2.7.1.12</ecNumber>
    </recommendedName>
</protein>
<evidence type="ECO:0000256" key="2">
    <source>
        <dbReference type="ARBA" id="ARBA00008420"/>
    </source>
</evidence>
<dbReference type="FunFam" id="3.40.50.300:FF:000522">
    <property type="entry name" value="Gluconokinase"/>
    <property type="match status" value="1"/>
</dbReference>
<reference evidence="11 12" key="1">
    <citation type="submission" date="2020-03" db="EMBL/GenBank/DDBJ databases">
        <title>Complete genome sequence of Monaibacterium sp. ALG8 with diverse plasmids.</title>
        <authorList>
            <person name="Sun C."/>
        </authorList>
    </citation>
    <scope>NUCLEOTIDE SEQUENCE [LARGE SCALE GENOMIC DNA]</scope>
    <source>
        <strain evidence="11 12">ALG8</strain>
    </source>
</reference>
<comment type="pathway">
    <text evidence="1">Carbohydrate acid metabolism.</text>
</comment>
<dbReference type="InterPro" id="IPR031322">
    <property type="entry name" value="Shikimate/glucono_kinase"/>
</dbReference>
<evidence type="ECO:0000313" key="12">
    <source>
        <dbReference type="Proteomes" id="UP000500791"/>
    </source>
</evidence>
<evidence type="ECO:0000256" key="10">
    <source>
        <dbReference type="RuleBase" id="RU363066"/>
    </source>
</evidence>
<keyword evidence="4 10" id="KW-0808">Transferase</keyword>
<dbReference type="NCBIfam" id="TIGR01313">
    <property type="entry name" value="therm_gnt_kin"/>
    <property type="match status" value="1"/>
</dbReference>
<gene>
    <name evidence="11" type="ORF">G8E03_06955</name>
</gene>
<dbReference type="PANTHER" id="PTHR43442">
    <property type="entry name" value="GLUCONOKINASE-RELATED"/>
    <property type="match status" value="1"/>
</dbReference>
<dbReference type="GO" id="GO:0005737">
    <property type="term" value="C:cytoplasm"/>
    <property type="evidence" value="ECO:0007669"/>
    <property type="project" value="TreeGrafter"/>
</dbReference>
<dbReference type="InterPro" id="IPR027417">
    <property type="entry name" value="P-loop_NTPase"/>
</dbReference>
<keyword evidence="8" id="KW-0311">Gluconate utilization</keyword>
<dbReference type="Gene3D" id="3.40.50.300">
    <property type="entry name" value="P-loop containing nucleotide triphosphate hydrolases"/>
    <property type="match status" value="1"/>
</dbReference>
<dbReference type="KEGG" id="mon:G8E03_06955"/>
<accession>A0A6G7VPU7</accession>
<evidence type="ECO:0000256" key="8">
    <source>
        <dbReference type="ARBA" id="ARBA00023064"/>
    </source>
</evidence>
<dbReference type="PANTHER" id="PTHR43442:SF3">
    <property type="entry name" value="GLUCONOKINASE-RELATED"/>
    <property type="match status" value="1"/>
</dbReference>
<dbReference type="CDD" id="cd02021">
    <property type="entry name" value="GntK"/>
    <property type="match status" value="1"/>
</dbReference>
<dbReference type="EMBL" id="CP049811">
    <property type="protein sequence ID" value="QIK42041.1"/>
    <property type="molecule type" value="Genomic_DNA"/>
</dbReference>
<proteinExistence type="inferred from homology"/>
<comment type="similarity">
    <text evidence="2 10">Belongs to the gluconokinase GntK/GntV family.</text>
</comment>
<evidence type="ECO:0000256" key="1">
    <source>
        <dbReference type="ARBA" id="ARBA00004761"/>
    </source>
</evidence>
<keyword evidence="12" id="KW-1185">Reference proteome</keyword>
<comment type="catalytic activity">
    <reaction evidence="9 10">
        <text>D-gluconate + ATP = 6-phospho-D-gluconate + ADP + H(+)</text>
        <dbReference type="Rhea" id="RHEA:19433"/>
        <dbReference type="ChEBI" id="CHEBI:15378"/>
        <dbReference type="ChEBI" id="CHEBI:18391"/>
        <dbReference type="ChEBI" id="CHEBI:30616"/>
        <dbReference type="ChEBI" id="CHEBI:58759"/>
        <dbReference type="ChEBI" id="CHEBI:456216"/>
        <dbReference type="EC" id="2.7.1.12"/>
    </reaction>
</comment>
<evidence type="ECO:0000256" key="4">
    <source>
        <dbReference type="ARBA" id="ARBA00022679"/>
    </source>
</evidence>
<evidence type="ECO:0000256" key="9">
    <source>
        <dbReference type="ARBA" id="ARBA00048090"/>
    </source>
</evidence>
<dbReference type="GO" id="GO:0005524">
    <property type="term" value="F:ATP binding"/>
    <property type="evidence" value="ECO:0007669"/>
    <property type="project" value="UniProtKB-KW"/>
</dbReference>
<evidence type="ECO:0000313" key="11">
    <source>
        <dbReference type="EMBL" id="QIK42041.1"/>
    </source>
</evidence>
<keyword evidence="6 10" id="KW-0418">Kinase</keyword>
<organism evidence="11 12">
    <name type="scientific">Pontivivens nitratireducens</name>
    <dbReference type="NCBI Taxonomy" id="2758038"/>
    <lineage>
        <taxon>Bacteria</taxon>
        <taxon>Pseudomonadati</taxon>
        <taxon>Pseudomonadota</taxon>
        <taxon>Alphaproteobacteria</taxon>
        <taxon>Rhodobacterales</taxon>
        <taxon>Paracoccaceae</taxon>
        <taxon>Pontivivens</taxon>
    </lineage>
</organism>
<dbReference type="GO" id="GO:0046316">
    <property type="term" value="F:gluconokinase activity"/>
    <property type="evidence" value="ECO:0007669"/>
    <property type="project" value="UniProtKB-EC"/>
</dbReference>
<name>A0A6G7VPU7_9RHOB</name>
<keyword evidence="7 10" id="KW-0067">ATP-binding</keyword>
<dbReference type="AlphaFoldDB" id="A0A6G7VPU7"/>
<evidence type="ECO:0000256" key="5">
    <source>
        <dbReference type="ARBA" id="ARBA00022741"/>
    </source>
</evidence>
<evidence type="ECO:0000256" key="6">
    <source>
        <dbReference type="ARBA" id="ARBA00022777"/>
    </source>
</evidence>
<dbReference type="SUPFAM" id="SSF52540">
    <property type="entry name" value="P-loop containing nucleoside triphosphate hydrolases"/>
    <property type="match status" value="1"/>
</dbReference>
<evidence type="ECO:0000256" key="3">
    <source>
        <dbReference type="ARBA" id="ARBA00012054"/>
    </source>
</evidence>